<dbReference type="RefSeq" id="WP_062093204.1">
    <property type="nucleotide sequence ID" value="NZ_FCOK02000177.1"/>
</dbReference>
<name>A0A158K1G3_9BURK</name>
<evidence type="ECO:0000313" key="1">
    <source>
        <dbReference type="EMBL" id="SAL74917.1"/>
    </source>
</evidence>
<accession>A0A158K1G3</accession>
<dbReference type="EMBL" id="FCOK02000177">
    <property type="protein sequence ID" value="SAL74917.1"/>
    <property type="molecule type" value="Genomic_DNA"/>
</dbReference>
<dbReference type="AlphaFoldDB" id="A0A158K1G3"/>
<evidence type="ECO:0000313" key="2">
    <source>
        <dbReference type="Proteomes" id="UP000054683"/>
    </source>
</evidence>
<proteinExistence type="predicted"/>
<gene>
    <name evidence="1" type="ORF">AWB69_09259</name>
</gene>
<protein>
    <submittedName>
        <fullName evidence="1">Uncharacterized protein</fullName>
    </submittedName>
</protein>
<sequence>MSTALQLSVDEQPISLQLVMPSGLTAEQHDQVVSLTESVRISKQQATRALLNIAVCISKLKEIIPDAKAFYDHCSHAFGYSKSNVYRMIGISALVHKKFTEADGHLPA</sequence>
<organism evidence="1 2">
    <name type="scientific">Caballeronia udeis</name>
    <dbReference type="NCBI Taxonomy" id="1232866"/>
    <lineage>
        <taxon>Bacteria</taxon>
        <taxon>Pseudomonadati</taxon>
        <taxon>Pseudomonadota</taxon>
        <taxon>Betaproteobacteria</taxon>
        <taxon>Burkholderiales</taxon>
        <taxon>Burkholderiaceae</taxon>
        <taxon>Caballeronia</taxon>
    </lineage>
</organism>
<dbReference type="Proteomes" id="UP000054683">
    <property type="component" value="Unassembled WGS sequence"/>
</dbReference>
<reference evidence="1 2" key="1">
    <citation type="submission" date="2016-01" db="EMBL/GenBank/DDBJ databases">
        <authorList>
            <person name="Oliw E.H."/>
        </authorList>
    </citation>
    <scope>NUCLEOTIDE SEQUENCE [LARGE SCALE GENOMIC DNA]</scope>
    <source>
        <strain evidence="1">LMG 27134</strain>
    </source>
</reference>